<dbReference type="EMBL" id="CP013232">
    <property type="protein sequence ID" value="AMO95552.1"/>
    <property type="molecule type" value="Genomic_DNA"/>
</dbReference>
<sequence length="45" mass="5224">MFVEISNYFSSWGNGYIVRMDKSSFMRVNLVRILADSRSDCSRNA</sequence>
<accession>A0A127PCM2</accession>
<evidence type="ECO:0000313" key="2">
    <source>
        <dbReference type="Proteomes" id="UP000072421"/>
    </source>
</evidence>
<evidence type="ECO:0000313" key="1">
    <source>
        <dbReference type="EMBL" id="AMO95552.1"/>
    </source>
</evidence>
<protein>
    <submittedName>
        <fullName evidence="1">Uncharacterized protein</fullName>
    </submittedName>
</protein>
<proteinExistence type="predicted"/>
<name>A0A127PCM2_9BURK</name>
<reference evidence="1 2" key="1">
    <citation type="submission" date="2015-11" db="EMBL/GenBank/DDBJ databases">
        <title>Exploring the genomic traits of fungus-feeding bacterial genus Collimonas.</title>
        <authorList>
            <person name="Song C."/>
            <person name="Schmidt R."/>
            <person name="de Jager V."/>
            <person name="Krzyzanowska D."/>
            <person name="Jongedijk E."/>
            <person name="Cankar K."/>
            <person name="Beekwilder J."/>
            <person name="van Veen A."/>
            <person name="de Boer W."/>
            <person name="van Veen J.A."/>
            <person name="Garbeva P."/>
        </authorList>
    </citation>
    <scope>NUCLEOTIDE SEQUENCE [LARGE SCALE GENOMIC DNA]</scope>
    <source>
        <strain evidence="1 2">Ter6</strain>
    </source>
</reference>
<dbReference type="AlphaFoldDB" id="A0A127PCM2"/>
<organism evidence="1">
    <name type="scientific">Collimonas fungivorans</name>
    <dbReference type="NCBI Taxonomy" id="158899"/>
    <lineage>
        <taxon>Bacteria</taxon>
        <taxon>Pseudomonadati</taxon>
        <taxon>Pseudomonadota</taxon>
        <taxon>Betaproteobacteria</taxon>
        <taxon>Burkholderiales</taxon>
        <taxon>Oxalobacteraceae</taxon>
        <taxon>Collimonas</taxon>
    </lineage>
</organism>
<dbReference type="Proteomes" id="UP000072421">
    <property type="component" value="Chromosome"/>
</dbReference>
<gene>
    <name evidence="1" type="ORF">CFter6_2886</name>
</gene>